<dbReference type="GO" id="GO:0016480">
    <property type="term" value="P:negative regulation of transcription by RNA polymerase III"/>
    <property type="evidence" value="ECO:0007669"/>
    <property type="project" value="InterPro"/>
</dbReference>
<evidence type="ECO:0000256" key="1">
    <source>
        <dbReference type="SAM" id="MobiDB-lite"/>
    </source>
</evidence>
<gene>
    <name evidence="2" type="ORF">BS47DRAFT_304401</name>
</gene>
<organism evidence="2 3">
    <name type="scientific">Hydnum rufescens UP504</name>
    <dbReference type="NCBI Taxonomy" id="1448309"/>
    <lineage>
        <taxon>Eukaryota</taxon>
        <taxon>Fungi</taxon>
        <taxon>Dikarya</taxon>
        <taxon>Basidiomycota</taxon>
        <taxon>Agaricomycotina</taxon>
        <taxon>Agaricomycetes</taxon>
        <taxon>Cantharellales</taxon>
        <taxon>Hydnaceae</taxon>
        <taxon>Hydnum</taxon>
    </lineage>
</organism>
<evidence type="ECO:0000313" key="2">
    <source>
        <dbReference type="EMBL" id="KAF9507487.1"/>
    </source>
</evidence>
<dbReference type="InterPro" id="IPR015257">
    <property type="entry name" value="Maf1"/>
</dbReference>
<feature type="region of interest" description="Disordered" evidence="1">
    <location>
        <begin position="134"/>
        <end position="178"/>
    </location>
</feature>
<evidence type="ECO:0000313" key="3">
    <source>
        <dbReference type="Proteomes" id="UP000886523"/>
    </source>
</evidence>
<comment type="caution">
    <text evidence="2">The sequence shown here is derived from an EMBL/GenBank/DDBJ whole genome shotgun (WGS) entry which is preliminary data.</text>
</comment>
<dbReference type="InterPro" id="IPR038564">
    <property type="entry name" value="Maf1_sf"/>
</dbReference>
<dbReference type="OrthoDB" id="277029at2759"/>
<reference evidence="2" key="1">
    <citation type="journal article" date="2020" name="Nat. Commun.">
        <title>Large-scale genome sequencing of mycorrhizal fungi provides insights into the early evolution of symbiotic traits.</title>
        <authorList>
            <person name="Miyauchi S."/>
            <person name="Kiss E."/>
            <person name="Kuo A."/>
            <person name="Drula E."/>
            <person name="Kohler A."/>
            <person name="Sanchez-Garcia M."/>
            <person name="Morin E."/>
            <person name="Andreopoulos B."/>
            <person name="Barry K.W."/>
            <person name="Bonito G."/>
            <person name="Buee M."/>
            <person name="Carver A."/>
            <person name="Chen C."/>
            <person name="Cichocki N."/>
            <person name="Clum A."/>
            <person name="Culley D."/>
            <person name="Crous P.W."/>
            <person name="Fauchery L."/>
            <person name="Girlanda M."/>
            <person name="Hayes R.D."/>
            <person name="Keri Z."/>
            <person name="LaButti K."/>
            <person name="Lipzen A."/>
            <person name="Lombard V."/>
            <person name="Magnuson J."/>
            <person name="Maillard F."/>
            <person name="Murat C."/>
            <person name="Nolan M."/>
            <person name="Ohm R.A."/>
            <person name="Pangilinan J."/>
            <person name="Pereira M.F."/>
            <person name="Perotto S."/>
            <person name="Peter M."/>
            <person name="Pfister S."/>
            <person name="Riley R."/>
            <person name="Sitrit Y."/>
            <person name="Stielow J.B."/>
            <person name="Szollosi G."/>
            <person name="Zifcakova L."/>
            <person name="Stursova M."/>
            <person name="Spatafora J.W."/>
            <person name="Tedersoo L."/>
            <person name="Vaario L.M."/>
            <person name="Yamada A."/>
            <person name="Yan M."/>
            <person name="Wang P."/>
            <person name="Xu J."/>
            <person name="Bruns T."/>
            <person name="Baldrian P."/>
            <person name="Vilgalys R."/>
            <person name="Dunand C."/>
            <person name="Henrissat B."/>
            <person name="Grigoriev I.V."/>
            <person name="Hibbett D."/>
            <person name="Nagy L.G."/>
            <person name="Martin F.M."/>
        </authorList>
    </citation>
    <scope>NUCLEOTIDE SEQUENCE</scope>
    <source>
        <strain evidence="2">UP504</strain>
    </source>
</reference>
<sequence>MKFLADPSLNALSRTLSHSSAECTVHSRIEAYSCKPINRDKKLWKAIDEHYEDEMAVNAQSPPHPSNVSPLNSAFGPLDQPSARRTFCLLIATLNVAFPDHDFSDVSPDHFTREENGGASVLSALSTTLVSLRDAPSSTHGSQLSSRSYSSFPTHTDEFFPPTNSASSSPVNSSASATMNAINPAPPIVTNTHPTLFRILNDVVTLSECEVYSYVPDIYSDPHAVGDSDSEEASDSTSSDSSSDVWDGDDDETPSDPSHRRSIAPWDSPFFFDDDIETPPLPSQNKPSLISNTSDPLPIMPSSFGINTFDVMRRRRRRRGGLLWSSHTFFFHKKEKKILYISVWARHNSLSTWAARFSPERMYGLQERTRSSGGTVRLVREPGLLKSPRGRNPPLSESDVPM</sequence>
<dbReference type="PANTHER" id="PTHR22504:SF0">
    <property type="entry name" value="REPRESSOR OF RNA POLYMERASE III TRANSCRIPTION MAF1 HOMOLOG"/>
    <property type="match status" value="1"/>
</dbReference>
<dbReference type="EMBL" id="MU129079">
    <property type="protein sequence ID" value="KAF9507487.1"/>
    <property type="molecule type" value="Genomic_DNA"/>
</dbReference>
<dbReference type="AlphaFoldDB" id="A0A9P6DN02"/>
<name>A0A9P6DN02_9AGAM</name>
<dbReference type="Gene3D" id="3.40.1000.50">
    <property type="entry name" value="Repressor of RNA polymerase III transcription Maf1"/>
    <property type="match status" value="2"/>
</dbReference>
<proteinExistence type="predicted"/>
<accession>A0A9P6DN02</accession>
<dbReference type="PANTHER" id="PTHR22504">
    <property type="entry name" value="REPRESSOR OF RNA POLYMERASE III TRANSCRIPTION MAF1"/>
    <property type="match status" value="1"/>
</dbReference>
<evidence type="ECO:0008006" key="4">
    <source>
        <dbReference type="Google" id="ProtNLM"/>
    </source>
</evidence>
<feature type="compositionally biased region" description="Low complexity" evidence="1">
    <location>
        <begin position="235"/>
        <end position="245"/>
    </location>
</feature>
<keyword evidence="3" id="KW-1185">Reference proteome</keyword>
<protein>
    <recommendedName>
        <fullName evidence="4">Repressor of RNA polymerase III transcription MAF1</fullName>
    </recommendedName>
</protein>
<dbReference type="Pfam" id="PF09174">
    <property type="entry name" value="Maf1"/>
    <property type="match status" value="1"/>
</dbReference>
<feature type="compositionally biased region" description="Polar residues" evidence="1">
    <location>
        <begin position="136"/>
        <end position="154"/>
    </location>
</feature>
<feature type="region of interest" description="Disordered" evidence="1">
    <location>
        <begin position="366"/>
        <end position="402"/>
    </location>
</feature>
<dbReference type="Proteomes" id="UP000886523">
    <property type="component" value="Unassembled WGS sequence"/>
</dbReference>
<dbReference type="GO" id="GO:0000994">
    <property type="term" value="F:RNA polymerase III core binding"/>
    <property type="evidence" value="ECO:0007669"/>
    <property type="project" value="TreeGrafter"/>
</dbReference>
<feature type="compositionally biased region" description="Low complexity" evidence="1">
    <location>
        <begin position="161"/>
        <end position="178"/>
    </location>
</feature>
<feature type="region of interest" description="Disordered" evidence="1">
    <location>
        <begin position="223"/>
        <end position="264"/>
    </location>
</feature>
<dbReference type="GO" id="GO:0005634">
    <property type="term" value="C:nucleus"/>
    <property type="evidence" value="ECO:0007669"/>
    <property type="project" value="TreeGrafter"/>
</dbReference>